<dbReference type="AlphaFoldDB" id="A0A645D7V8"/>
<proteinExistence type="predicted"/>
<keyword evidence="1" id="KW-0812">Transmembrane</keyword>
<organism evidence="2">
    <name type="scientific">bioreactor metagenome</name>
    <dbReference type="NCBI Taxonomy" id="1076179"/>
    <lineage>
        <taxon>unclassified sequences</taxon>
        <taxon>metagenomes</taxon>
        <taxon>ecological metagenomes</taxon>
    </lineage>
</organism>
<comment type="caution">
    <text evidence="2">The sequence shown here is derived from an EMBL/GenBank/DDBJ whole genome shotgun (WGS) entry which is preliminary data.</text>
</comment>
<accession>A0A645D7V8</accession>
<reference evidence="2" key="1">
    <citation type="submission" date="2019-08" db="EMBL/GenBank/DDBJ databases">
        <authorList>
            <person name="Kucharzyk K."/>
            <person name="Murdoch R.W."/>
            <person name="Higgins S."/>
            <person name="Loffler F."/>
        </authorList>
    </citation>
    <scope>NUCLEOTIDE SEQUENCE</scope>
</reference>
<evidence type="ECO:0000256" key="1">
    <source>
        <dbReference type="SAM" id="Phobius"/>
    </source>
</evidence>
<dbReference type="EMBL" id="VSSQ01033177">
    <property type="protein sequence ID" value="MPM84692.1"/>
    <property type="molecule type" value="Genomic_DNA"/>
</dbReference>
<keyword evidence="1" id="KW-1133">Transmembrane helix</keyword>
<sequence length="115" mass="12431">MVIWQAISMVERYISFRQVNTVSDQFIETMYLVFATLFLLANTRCMAGMPKSRKICVLWGLLAAHFGMVLIVGQLAGMMVLGAGISGPPVLQVLVIAALSLYALAVSGSLICCES</sequence>
<feature type="transmembrane region" description="Helical" evidence="1">
    <location>
        <begin position="91"/>
        <end position="113"/>
    </location>
</feature>
<evidence type="ECO:0000313" key="2">
    <source>
        <dbReference type="EMBL" id="MPM84692.1"/>
    </source>
</evidence>
<name>A0A645D7V8_9ZZZZ</name>
<feature type="transmembrane region" description="Helical" evidence="1">
    <location>
        <begin position="26"/>
        <end position="43"/>
    </location>
</feature>
<keyword evidence="1" id="KW-0472">Membrane</keyword>
<protein>
    <submittedName>
        <fullName evidence="2">Uncharacterized protein</fullName>
    </submittedName>
</protein>
<feature type="transmembrane region" description="Helical" evidence="1">
    <location>
        <begin position="55"/>
        <end position="85"/>
    </location>
</feature>
<gene>
    <name evidence="2" type="ORF">SDC9_131765</name>
</gene>